<keyword evidence="1" id="KW-1133">Transmembrane helix</keyword>
<evidence type="ECO:0000256" key="1">
    <source>
        <dbReference type="SAM" id="Phobius"/>
    </source>
</evidence>
<feature type="transmembrane region" description="Helical" evidence="1">
    <location>
        <begin position="79"/>
        <end position="99"/>
    </location>
</feature>
<evidence type="ECO:0000313" key="2">
    <source>
        <dbReference type="EMBL" id="TRW14241.1"/>
    </source>
</evidence>
<sequence length="184" mass="19908">MIDGLGFGMALQFKPDGKGGYLYRRDQIGAAIPATTAERDGYVRWMGWMVVLGFFLYFGGMIGLAWLADRFVTSDSDAVGVAGAVVMATITMGGLYLFLRWASHAPARAFAGRPEVEPGKSRKQVFGRRIGRMSYGKLFLVVAALAGALVFRTDFSVEQVALAIGLPAVVGLGFAIMKWRIEAD</sequence>
<name>A0A552U7Q3_9SPHN</name>
<dbReference type="OrthoDB" id="7575429at2"/>
<protein>
    <submittedName>
        <fullName evidence="2">Uncharacterized protein</fullName>
    </submittedName>
</protein>
<keyword evidence="1" id="KW-0472">Membrane</keyword>
<organism evidence="2 3">
    <name type="scientific">Glacieibacterium frigidum</name>
    <dbReference type="NCBI Taxonomy" id="2593303"/>
    <lineage>
        <taxon>Bacteria</taxon>
        <taxon>Pseudomonadati</taxon>
        <taxon>Pseudomonadota</taxon>
        <taxon>Alphaproteobacteria</taxon>
        <taxon>Sphingomonadales</taxon>
        <taxon>Sphingosinicellaceae</taxon>
        <taxon>Glacieibacterium</taxon>
    </lineage>
</organism>
<reference evidence="2 3" key="1">
    <citation type="submission" date="2019-07" db="EMBL/GenBank/DDBJ databases">
        <title>Novel species isolated from glacier.</title>
        <authorList>
            <person name="Liu Q."/>
            <person name="Xin Y.-H."/>
        </authorList>
    </citation>
    <scope>NUCLEOTIDE SEQUENCE [LARGE SCALE GENOMIC DNA]</scope>
    <source>
        <strain evidence="2 3">LB1R16</strain>
    </source>
</reference>
<keyword evidence="3" id="KW-1185">Reference proteome</keyword>
<proteinExistence type="predicted"/>
<feature type="transmembrane region" description="Helical" evidence="1">
    <location>
        <begin position="135"/>
        <end position="153"/>
    </location>
</feature>
<comment type="caution">
    <text evidence="2">The sequence shown here is derived from an EMBL/GenBank/DDBJ whole genome shotgun (WGS) entry which is preliminary data.</text>
</comment>
<gene>
    <name evidence="2" type="ORF">FMM06_11015</name>
</gene>
<keyword evidence="1" id="KW-0812">Transmembrane</keyword>
<feature type="transmembrane region" description="Helical" evidence="1">
    <location>
        <begin position="159"/>
        <end position="177"/>
    </location>
</feature>
<dbReference type="EMBL" id="VJWA01000002">
    <property type="protein sequence ID" value="TRW14241.1"/>
    <property type="molecule type" value="Genomic_DNA"/>
</dbReference>
<dbReference type="AlphaFoldDB" id="A0A552U7Q3"/>
<feature type="transmembrane region" description="Helical" evidence="1">
    <location>
        <begin position="45"/>
        <end position="67"/>
    </location>
</feature>
<evidence type="ECO:0000313" key="3">
    <source>
        <dbReference type="Proteomes" id="UP000317894"/>
    </source>
</evidence>
<dbReference type="RefSeq" id="WP_144237446.1">
    <property type="nucleotide sequence ID" value="NZ_VJWA01000002.1"/>
</dbReference>
<accession>A0A552U7Q3</accession>
<dbReference type="Proteomes" id="UP000317894">
    <property type="component" value="Unassembled WGS sequence"/>
</dbReference>